<keyword evidence="1" id="KW-0812">Transmembrane</keyword>
<protein>
    <recommendedName>
        <fullName evidence="4">Glycosyltransferase</fullName>
    </recommendedName>
</protein>
<accession>A0A5S4EX16</accession>
<dbReference type="AlphaFoldDB" id="A0A5S4EX16"/>
<evidence type="ECO:0000256" key="1">
    <source>
        <dbReference type="SAM" id="Phobius"/>
    </source>
</evidence>
<name>A0A5S4EX16_9ACTN</name>
<keyword evidence="3" id="KW-1185">Reference proteome</keyword>
<gene>
    <name evidence="2" type="ORF">ETD86_48930</name>
</gene>
<dbReference type="EMBL" id="VCKY01000314">
    <property type="protein sequence ID" value="TMR08172.1"/>
    <property type="molecule type" value="Genomic_DNA"/>
</dbReference>
<organism evidence="2 3">
    <name type="scientific">Nonomuraea turkmeniaca</name>
    <dbReference type="NCBI Taxonomy" id="103838"/>
    <lineage>
        <taxon>Bacteria</taxon>
        <taxon>Bacillati</taxon>
        <taxon>Actinomycetota</taxon>
        <taxon>Actinomycetes</taxon>
        <taxon>Streptosporangiales</taxon>
        <taxon>Streptosporangiaceae</taxon>
        <taxon>Nonomuraea</taxon>
    </lineage>
</organism>
<dbReference type="OrthoDB" id="3937205at2"/>
<reference evidence="2 3" key="1">
    <citation type="submission" date="2019-05" db="EMBL/GenBank/DDBJ databases">
        <title>Draft genome sequence of Nonomuraea turkmeniaca DSM 43926.</title>
        <authorList>
            <person name="Saricaoglu S."/>
            <person name="Isik K."/>
        </authorList>
    </citation>
    <scope>NUCLEOTIDE SEQUENCE [LARGE SCALE GENOMIC DNA]</scope>
    <source>
        <strain evidence="2 3">DSM 43926</strain>
    </source>
</reference>
<keyword evidence="1" id="KW-1133">Transmembrane helix</keyword>
<evidence type="ECO:0000313" key="3">
    <source>
        <dbReference type="Proteomes" id="UP000309128"/>
    </source>
</evidence>
<feature type="transmembrane region" description="Helical" evidence="1">
    <location>
        <begin position="293"/>
        <end position="313"/>
    </location>
</feature>
<dbReference type="Proteomes" id="UP000309128">
    <property type="component" value="Unassembled WGS sequence"/>
</dbReference>
<evidence type="ECO:0000313" key="2">
    <source>
        <dbReference type="EMBL" id="TMR08172.1"/>
    </source>
</evidence>
<comment type="caution">
    <text evidence="2">The sequence shown here is derived from an EMBL/GenBank/DDBJ whole genome shotgun (WGS) entry which is preliminary data.</text>
</comment>
<dbReference type="InterPro" id="IPR029044">
    <property type="entry name" value="Nucleotide-diphossugar_trans"/>
</dbReference>
<keyword evidence="1" id="KW-0472">Membrane</keyword>
<dbReference type="SUPFAM" id="SSF53448">
    <property type="entry name" value="Nucleotide-diphospho-sugar transferases"/>
    <property type="match status" value="1"/>
</dbReference>
<proteinExistence type="predicted"/>
<evidence type="ECO:0008006" key="4">
    <source>
        <dbReference type="Google" id="ProtNLM"/>
    </source>
</evidence>
<sequence length="393" mass="43421">MPMFLEADLAVETTRFWHDVARRRLVDQVLLVTTAKENVDGPSTHDLIAEELRRLFAGDHASPPIELVRCEHVTRYRASQLNLAVEQARARFAQHADGPAGLWVGVYNADSRPEASTFDELRARIHAEPDVRLFQQLVEYVVPGRGDAGLVAEGNAVLQTWWTLSHYVSRNARGRSGSTMWSRTAPYSTFGHGEFARLDFLDDIGGFPDFAYADGLLLGWICRLMAEPIGLLTSRDIAEVPGSAGDLLLQQTAWLRGLLNFDATVRWCRSRGLLRLSRHEAELLRAQHAAVPLGWGLSTLAVAASACVAVASLARRGRASQSAAYDLAVLAGLVSYPVIPALAWDHAHQQRPSSLSRRMLATATSWPIEGLAFWPALRTHLMRQQQAPAKTPR</sequence>
<feature type="transmembrane region" description="Helical" evidence="1">
    <location>
        <begin position="325"/>
        <end position="344"/>
    </location>
</feature>